<keyword evidence="5 7" id="KW-0472">Membrane</keyword>
<feature type="transmembrane region" description="Helical" evidence="7">
    <location>
        <begin position="281"/>
        <end position="306"/>
    </location>
</feature>
<dbReference type="RefSeq" id="WP_079642672.1">
    <property type="nucleotide sequence ID" value="NZ_FUZF01000005.1"/>
</dbReference>
<comment type="subcellular location">
    <subcellularLocation>
        <location evidence="1">Membrane</location>
        <topology evidence="1">Multi-pass membrane protein</topology>
    </subcellularLocation>
</comment>
<dbReference type="OrthoDB" id="9814523at2"/>
<evidence type="ECO:0000313" key="8">
    <source>
        <dbReference type="EMBL" id="SKB65405.1"/>
    </source>
</evidence>
<keyword evidence="9" id="KW-1185">Reference proteome</keyword>
<feature type="transmembrane region" description="Helical" evidence="7">
    <location>
        <begin position="419"/>
        <end position="437"/>
    </location>
</feature>
<dbReference type="NCBIfam" id="TIGR00813">
    <property type="entry name" value="sss"/>
    <property type="match status" value="1"/>
</dbReference>
<evidence type="ECO:0000256" key="2">
    <source>
        <dbReference type="ARBA" id="ARBA00006434"/>
    </source>
</evidence>
<keyword evidence="4 7" id="KW-1133">Transmembrane helix</keyword>
<evidence type="ECO:0000313" key="9">
    <source>
        <dbReference type="Proteomes" id="UP000190150"/>
    </source>
</evidence>
<gene>
    <name evidence="8" type="ORF">SAMN05660841_01725</name>
</gene>
<dbReference type="PANTHER" id="PTHR11819:SF195">
    <property type="entry name" value="SODIUM_GLUCOSE COTRANSPORTER 4"/>
    <property type="match status" value="1"/>
</dbReference>
<dbReference type="GO" id="GO:0005412">
    <property type="term" value="F:D-glucose:sodium symporter activity"/>
    <property type="evidence" value="ECO:0007669"/>
    <property type="project" value="TreeGrafter"/>
</dbReference>
<dbReference type="InterPro" id="IPR001734">
    <property type="entry name" value="Na/solute_symporter"/>
</dbReference>
<dbReference type="InterPro" id="IPR038377">
    <property type="entry name" value="Na/Glc_symporter_sf"/>
</dbReference>
<dbReference type="AlphaFoldDB" id="A0A1T5D114"/>
<evidence type="ECO:0000256" key="6">
    <source>
        <dbReference type="RuleBase" id="RU362091"/>
    </source>
</evidence>
<feature type="transmembrane region" description="Helical" evidence="7">
    <location>
        <begin position="153"/>
        <end position="171"/>
    </location>
</feature>
<name>A0A1T5D114_9SPHI</name>
<feature type="transmembrane region" description="Helical" evidence="7">
    <location>
        <begin position="183"/>
        <end position="200"/>
    </location>
</feature>
<feature type="transmembrane region" description="Helical" evidence="7">
    <location>
        <begin position="6"/>
        <end position="25"/>
    </location>
</feature>
<evidence type="ECO:0000256" key="5">
    <source>
        <dbReference type="ARBA" id="ARBA00023136"/>
    </source>
</evidence>
<feature type="transmembrane region" description="Helical" evidence="7">
    <location>
        <begin position="444"/>
        <end position="462"/>
    </location>
</feature>
<dbReference type="Gene3D" id="1.20.1730.10">
    <property type="entry name" value="Sodium/glucose cotransporter"/>
    <property type="match status" value="1"/>
</dbReference>
<feature type="transmembrane region" description="Helical" evidence="7">
    <location>
        <begin position="492"/>
        <end position="511"/>
    </location>
</feature>
<keyword evidence="3 7" id="KW-0812">Transmembrane</keyword>
<feature type="transmembrane region" description="Helical" evidence="7">
    <location>
        <begin position="532"/>
        <end position="551"/>
    </location>
</feature>
<sequence length="552" mass="60540">MAIQDYIVFLVYFIIVAGYGIYIYFKKKSAIEGSKDYFLAEGSLTWWAIGASLIASNISAEQFIGMSGSGFKIGLAIATYEWMAAVTLLVVAVFFLPVYLKNKIFTMPQFLHQRYNGTVALIMAVFWLLLYIVVNLTSILFLGALAVSSISELDFNLCMYGLAIFAIFITLGGMKVIGYTDVIQVFFLIFGGLATTYLALDLVSSHFGGAGILDGYRHVTTHASEHFHMILHPDNPNYIDLPGLSVLIGGMWVINLSYWGCNQYITQRALGADLSTARNGLLFAAFLKLLMPIIVVLPGIAAYVLYKEGLFQQEMTSGGELNPDRAYPVLLNLLPTGLKGLSFAALTAAVVASLAGKANSIATIFTLDIYKNLFHKEASEKKLVNIGKITIVVSMLLAVIIAPHLGIDKKGGFQYIQEYTGFVSPGIFAMFLLGFFWKRTTSNAALFATIGGFLFSLLLKFLPKMVDLSFLASAGFAVPVNGIYEIPFIDRVAIVFITCLIGMYLISIYENKKGVIPKGLEIDIKMFKLDRSFAVGALLVLGITAALYTLFW</sequence>
<feature type="transmembrane region" description="Helical" evidence="7">
    <location>
        <begin position="386"/>
        <end position="407"/>
    </location>
</feature>
<feature type="transmembrane region" description="Helical" evidence="7">
    <location>
        <begin position="121"/>
        <end position="147"/>
    </location>
</feature>
<evidence type="ECO:0000256" key="7">
    <source>
        <dbReference type="SAM" id="Phobius"/>
    </source>
</evidence>
<dbReference type="PANTHER" id="PTHR11819">
    <property type="entry name" value="SOLUTE CARRIER FAMILY 5"/>
    <property type="match status" value="1"/>
</dbReference>
<dbReference type="EMBL" id="FUZF01000005">
    <property type="protein sequence ID" value="SKB65405.1"/>
    <property type="molecule type" value="Genomic_DNA"/>
</dbReference>
<accession>A0A1T5D114</accession>
<evidence type="ECO:0000256" key="3">
    <source>
        <dbReference type="ARBA" id="ARBA00022692"/>
    </source>
</evidence>
<proteinExistence type="inferred from homology"/>
<dbReference type="STRING" id="1513896.SAMN05660841_01725"/>
<organism evidence="8 9">
    <name type="scientific">Sphingobacterium nematocida</name>
    <dbReference type="NCBI Taxonomy" id="1513896"/>
    <lineage>
        <taxon>Bacteria</taxon>
        <taxon>Pseudomonadati</taxon>
        <taxon>Bacteroidota</taxon>
        <taxon>Sphingobacteriia</taxon>
        <taxon>Sphingobacteriales</taxon>
        <taxon>Sphingobacteriaceae</taxon>
        <taxon>Sphingobacterium</taxon>
    </lineage>
</organism>
<feature type="transmembrane region" description="Helical" evidence="7">
    <location>
        <begin position="341"/>
        <end position="365"/>
    </location>
</feature>
<feature type="transmembrane region" description="Helical" evidence="7">
    <location>
        <begin position="241"/>
        <end position="261"/>
    </location>
</feature>
<dbReference type="CDD" id="cd10325">
    <property type="entry name" value="SLC5sbd_vSGLT"/>
    <property type="match status" value="1"/>
</dbReference>
<evidence type="ECO:0000256" key="4">
    <source>
        <dbReference type="ARBA" id="ARBA00022989"/>
    </source>
</evidence>
<dbReference type="GO" id="GO:0005886">
    <property type="term" value="C:plasma membrane"/>
    <property type="evidence" value="ECO:0007669"/>
    <property type="project" value="TreeGrafter"/>
</dbReference>
<feature type="transmembrane region" description="Helical" evidence="7">
    <location>
        <begin position="37"/>
        <end position="60"/>
    </location>
</feature>
<protein>
    <submittedName>
        <fullName evidence="8">Solute:Na+ symporter, SSS family</fullName>
    </submittedName>
</protein>
<reference evidence="9" key="1">
    <citation type="submission" date="2017-02" db="EMBL/GenBank/DDBJ databases">
        <authorList>
            <person name="Varghese N."/>
            <person name="Submissions S."/>
        </authorList>
    </citation>
    <scope>NUCLEOTIDE SEQUENCE [LARGE SCALE GENOMIC DNA]</scope>
    <source>
        <strain evidence="9">DSM 24091</strain>
    </source>
</reference>
<comment type="similarity">
    <text evidence="2 6">Belongs to the sodium:solute symporter (SSF) (TC 2.A.21) family.</text>
</comment>
<evidence type="ECO:0000256" key="1">
    <source>
        <dbReference type="ARBA" id="ARBA00004141"/>
    </source>
</evidence>
<dbReference type="Pfam" id="PF00474">
    <property type="entry name" value="SSF"/>
    <property type="match status" value="1"/>
</dbReference>
<feature type="transmembrane region" description="Helical" evidence="7">
    <location>
        <begin position="80"/>
        <end position="100"/>
    </location>
</feature>
<dbReference type="PROSITE" id="PS50283">
    <property type="entry name" value="NA_SOLUT_SYMP_3"/>
    <property type="match status" value="1"/>
</dbReference>
<dbReference type="Proteomes" id="UP000190150">
    <property type="component" value="Unassembled WGS sequence"/>
</dbReference>